<dbReference type="Proteomes" id="UP000023152">
    <property type="component" value="Unassembled WGS sequence"/>
</dbReference>
<sequence>MPTQKVHHFFFFFFSFCYFGKLANKSKILKGEEKLLANINKKNEEKKTTILMNIQVFISKQPANTFLKALLKSCAAKSQRLVGMSPCSVLVGLNHTSKFHQSGFLNSSSSQNNGKRNGGLCHVSKRNYVFKGVYLFPGPGEIDLDDGATKPSGVPDTWTTLDIGWPNSDFGYFDEDTFPPAKVSIYLFIKKKKNKEMYLFMY</sequence>
<proteinExistence type="predicted"/>
<feature type="signal peptide" evidence="1">
    <location>
        <begin position="1"/>
        <end position="23"/>
    </location>
</feature>
<dbReference type="EMBL" id="ASPP01027973">
    <property type="protein sequence ID" value="ETO05566.1"/>
    <property type="molecule type" value="Genomic_DNA"/>
</dbReference>
<comment type="caution">
    <text evidence="2">The sequence shown here is derived from an EMBL/GenBank/DDBJ whole genome shotgun (WGS) entry which is preliminary data.</text>
</comment>
<keyword evidence="3" id="KW-1185">Reference proteome</keyword>
<evidence type="ECO:0000256" key="1">
    <source>
        <dbReference type="SAM" id="SignalP"/>
    </source>
</evidence>
<gene>
    <name evidence="2" type="ORF">RFI_31830</name>
</gene>
<organism evidence="2 3">
    <name type="scientific">Reticulomyxa filosa</name>
    <dbReference type="NCBI Taxonomy" id="46433"/>
    <lineage>
        <taxon>Eukaryota</taxon>
        <taxon>Sar</taxon>
        <taxon>Rhizaria</taxon>
        <taxon>Retaria</taxon>
        <taxon>Foraminifera</taxon>
        <taxon>Monothalamids</taxon>
        <taxon>Reticulomyxidae</taxon>
        <taxon>Reticulomyxa</taxon>
    </lineage>
</organism>
<keyword evidence="1" id="KW-0732">Signal</keyword>
<reference evidence="2 3" key="1">
    <citation type="journal article" date="2013" name="Curr. Biol.">
        <title>The Genome of the Foraminiferan Reticulomyxa filosa.</title>
        <authorList>
            <person name="Glockner G."/>
            <person name="Hulsmann N."/>
            <person name="Schleicher M."/>
            <person name="Noegel A.A."/>
            <person name="Eichinger L."/>
            <person name="Gallinger C."/>
            <person name="Pawlowski J."/>
            <person name="Sierra R."/>
            <person name="Euteneuer U."/>
            <person name="Pillet L."/>
            <person name="Moustafa A."/>
            <person name="Platzer M."/>
            <person name="Groth M."/>
            <person name="Szafranski K."/>
            <person name="Schliwa M."/>
        </authorList>
    </citation>
    <scope>NUCLEOTIDE SEQUENCE [LARGE SCALE GENOMIC DNA]</scope>
</reference>
<accession>X6LW16</accession>
<dbReference type="AlphaFoldDB" id="X6LW16"/>
<feature type="chain" id="PRO_5004974989" evidence="1">
    <location>
        <begin position="24"/>
        <end position="202"/>
    </location>
</feature>
<evidence type="ECO:0000313" key="3">
    <source>
        <dbReference type="Proteomes" id="UP000023152"/>
    </source>
</evidence>
<protein>
    <submittedName>
        <fullName evidence="2">Uncharacterized protein</fullName>
    </submittedName>
</protein>
<name>X6LW16_RETFI</name>
<evidence type="ECO:0000313" key="2">
    <source>
        <dbReference type="EMBL" id="ETO05566.1"/>
    </source>
</evidence>